<gene>
    <name evidence="1" type="ORF">GO986_07310</name>
</gene>
<evidence type="ECO:0000313" key="1">
    <source>
        <dbReference type="EMBL" id="MVN86571.1"/>
    </source>
</evidence>
<reference evidence="1 2" key="1">
    <citation type="submission" date="2019-12" db="EMBL/GenBank/DDBJ databases">
        <title>Deinococcus sp. HMF7620 Genome sequencing and assembly.</title>
        <authorList>
            <person name="Kang H."/>
            <person name="Kim H."/>
            <person name="Joh K."/>
        </authorList>
    </citation>
    <scope>NUCLEOTIDE SEQUENCE [LARGE SCALE GENOMIC DNA]</scope>
    <source>
        <strain evidence="1 2">HMF7620</strain>
    </source>
</reference>
<comment type="caution">
    <text evidence="1">The sequence shown here is derived from an EMBL/GenBank/DDBJ whole genome shotgun (WGS) entry which is preliminary data.</text>
</comment>
<organism evidence="1 2">
    <name type="scientific">Deinococcus arboris</name>
    <dbReference type="NCBI Taxonomy" id="2682977"/>
    <lineage>
        <taxon>Bacteria</taxon>
        <taxon>Thermotogati</taxon>
        <taxon>Deinococcota</taxon>
        <taxon>Deinococci</taxon>
        <taxon>Deinococcales</taxon>
        <taxon>Deinococcaceae</taxon>
        <taxon>Deinococcus</taxon>
    </lineage>
</organism>
<sequence length="152" mass="16854">MSCILRVYGHFDVTAFLAGTAFAPHWVWRAGDLLGRPPRPVGDSGFLLATSQAEFDQPGQQIEDTILFLETHNASLLAMHQRLTATDPTLNHSDMELDFGIEDRVGTPDEQGREIVLQGDYFPSQLIRLAGQLGLSLTVSRYPRTLPEDTES</sequence>
<dbReference type="EMBL" id="WQLB01000007">
    <property type="protein sequence ID" value="MVN86571.1"/>
    <property type="molecule type" value="Genomic_DNA"/>
</dbReference>
<proteinExistence type="predicted"/>
<protein>
    <recommendedName>
        <fullName evidence="3">DUF4279 domain-containing protein</fullName>
    </recommendedName>
</protein>
<keyword evidence="2" id="KW-1185">Reference proteome</keyword>
<accession>A0A7C9I2J0</accession>
<evidence type="ECO:0000313" key="2">
    <source>
        <dbReference type="Proteomes" id="UP000483286"/>
    </source>
</evidence>
<dbReference type="RefSeq" id="WP_157458624.1">
    <property type="nucleotide sequence ID" value="NZ_WQLB01000007.1"/>
</dbReference>
<dbReference type="AlphaFoldDB" id="A0A7C9I2J0"/>
<name>A0A7C9I2J0_9DEIO</name>
<evidence type="ECO:0008006" key="3">
    <source>
        <dbReference type="Google" id="ProtNLM"/>
    </source>
</evidence>
<dbReference type="Proteomes" id="UP000483286">
    <property type="component" value="Unassembled WGS sequence"/>
</dbReference>